<evidence type="ECO:0000259" key="8">
    <source>
        <dbReference type="Pfam" id="PF12704"/>
    </source>
</evidence>
<comment type="subcellular location">
    <subcellularLocation>
        <location evidence="1">Cell membrane</location>
        <topology evidence="1">Multi-pass membrane protein</topology>
    </subcellularLocation>
</comment>
<dbReference type="InterPro" id="IPR050250">
    <property type="entry name" value="Macrolide_Exporter_MacB"/>
</dbReference>
<dbReference type="InterPro" id="IPR025857">
    <property type="entry name" value="MacB_PCD"/>
</dbReference>
<sequence>MKPPRWASTLLDWWGDPNTVEEVQGDLLELYEYWVTTVGERKARWRYGLSVLKLLRPFAQSKSTDYPSPFLLSPAMIRNYVKIAGRNLSRNLAFGTINLLGLVLGLTCALIIFLVVAHETSYDHYQTQGDRIYRVGNYNINDKFTYPGTYSGMANAMRNDVPEAELVVPLLQIGGSTVSIPSTGNRFKTSLVYAGNELFRLLDYRWLAGDARTALSEPNTVVLTRALAETYFGTSDVLGKTLRLDNKPDLMVVGVLEDYPKTTSFPFDLLVSFPSVKTSMPDYDLNRWNGWNDNFQVFILLKKDTKPEQVTQRSAAILTKYRDEKAAKDQAIALTPLAEIHYGHNLGGRSANLKLLNILSLIGVFVLLIGCINFINLTTAQAFKRAKEIGIRKAVGSNRLSLIYQFLTEAGMVTFAATLLSILVAWLGLPTVVDLLGIPLTSADLFSGKTVAFLTALFILTTLLAGIYPAFRLSGMAPIWALKNNKMPQGRQTITLRQGLVVVQFTVSLVLITSTLLINQQLSFFKNADLGFNTAAIITVGLPDNSPAKLQTLRNRLAESSQVKDVSFSFNSASAESNWMQGMQYRKGTKAVDIKTQLKMGDSHYLSTYGIQLLAGAGLQDRDSTSFKVIANEVFLNRMGVAKPADAIGEKVYYGDGQEFATIIGVAKNFNVNSLHQKIDPTLIQVVPTNFYQAGIKLQTDQPNAEALKGVLAHIEKAWMETFPDRIFEYSFLDETLAKAYQAETRTSQLIGTATFLAIIIACLGLFGLAAFTAEQRTKEIGVRKVLGASVSGIVLLLSREFLKPVLVALLIASPVAWYAMNEWLQNFEFKVGISWDVFALAGGLAVLIAFLTVSFQSIRAALMNPVKSLRSD</sequence>
<dbReference type="OrthoDB" id="5933722at2"/>
<feature type="transmembrane region" description="Helical" evidence="6">
    <location>
        <begin position="449"/>
        <end position="473"/>
    </location>
</feature>
<proteinExistence type="predicted"/>
<organism evidence="9 10">
    <name type="scientific">Larkinella knui</name>
    <dbReference type="NCBI Taxonomy" id="2025310"/>
    <lineage>
        <taxon>Bacteria</taxon>
        <taxon>Pseudomonadati</taxon>
        <taxon>Bacteroidota</taxon>
        <taxon>Cytophagia</taxon>
        <taxon>Cytophagales</taxon>
        <taxon>Spirosomataceae</taxon>
        <taxon>Larkinella</taxon>
    </lineage>
</organism>
<feature type="domain" description="ABC3 transporter permease C-terminal" evidence="7">
    <location>
        <begin position="754"/>
        <end position="866"/>
    </location>
</feature>
<evidence type="ECO:0000313" key="10">
    <source>
        <dbReference type="Proteomes" id="UP000274271"/>
    </source>
</evidence>
<feature type="domain" description="ABC3 transporter permease C-terminal" evidence="7">
    <location>
        <begin position="361"/>
        <end position="477"/>
    </location>
</feature>
<dbReference type="Pfam" id="PF02687">
    <property type="entry name" value="FtsX"/>
    <property type="match status" value="2"/>
</dbReference>
<evidence type="ECO:0000259" key="7">
    <source>
        <dbReference type="Pfam" id="PF02687"/>
    </source>
</evidence>
<evidence type="ECO:0000256" key="3">
    <source>
        <dbReference type="ARBA" id="ARBA00022692"/>
    </source>
</evidence>
<keyword evidence="10" id="KW-1185">Reference proteome</keyword>
<dbReference type="GO" id="GO:0022857">
    <property type="term" value="F:transmembrane transporter activity"/>
    <property type="evidence" value="ECO:0007669"/>
    <property type="project" value="TreeGrafter"/>
</dbReference>
<feature type="transmembrane region" description="Helical" evidence="6">
    <location>
        <begin position="92"/>
        <end position="117"/>
    </location>
</feature>
<protein>
    <submittedName>
        <fullName evidence="9">ABC transporter permease</fullName>
    </submittedName>
</protein>
<dbReference type="InterPro" id="IPR047699">
    <property type="entry name" value="Permease_put_prefix"/>
</dbReference>
<dbReference type="EMBL" id="RQJP01000005">
    <property type="protein sequence ID" value="RRB11457.1"/>
    <property type="molecule type" value="Genomic_DNA"/>
</dbReference>
<dbReference type="RefSeq" id="WP_124909126.1">
    <property type="nucleotide sequence ID" value="NZ_RQJP01000005.1"/>
</dbReference>
<evidence type="ECO:0000256" key="4">
    <source>
        <dbReference type="ARBA" id="ARBA00022989"/>
    </source>
</evidence>
<dbReference type="PANTHER" id="PTHR30572">
    <property type="entry name" value="MEMBRANE COMPONENT OF TRANSPORTER-RELATED"/>
    <property type="match status" value="1"/>
</dbReference>
<dbReference type="InterPro" id="IPR003838">
    <property type="entry name" value="ABC3_permease_C"/>
</dbReference>
<keyword evidence="2" id="KW-1003">Cell membrane</keyword>
<evidence type="ECO:0000313" key="9">
    <source>
        <dbReference type="EMBL" id="RRB11457.1"/>
    </source>
</evidence>
<dbReference type="AlphaFoldDB" id="A0A3P1CDS7"/>
<feature type="transmembrane region" description="Helical" evidence="6">
    <location>
        <begin position="750"/>
        <end position="774"/>
    </location>
</feature>
<reference evidence="9 10" key="1">
    <citation type="submission" date="2018-11" db="EMBL/GenBank/DDBJ databases">
        <authorList>
            <person name="Zhou Z."/>
            <person name="Wang G."/>
        </authorList>
    </citation>
    <scope>NUCLEOTIDE SEQUENCE [LARGE SCALE GENOMIC DNA]</scope>
    <source>
        <strain evidence="9 10">KCTC42998</strain>
    </source>
</reference>
<dbReference type="PANTHER" id="PTHR30572:SF18">
    <property type="entry name" value="ABC-TYPE MACROLIDE FAMILY EXPORT SYSTEM PERMEASE COMPONENT 2"/>
    <property type="match status" value="1"/>
</dbReference>
<keyword evidence="3 6" id="KW-0812">Transmembrane</keyword>
<evidence type="ECO:0000256" key="5">
    <source>
        <dbReference type="ARBA" id="ARBA00023136"/>
    </source>
</evidence>
<feature type="transmembrane region" description="Helical" evidence="6">
    <location>
        <begin position="802"/>
        <end position="821"/>
    </location>
</feature>
<dbReference type="GO" id="GO:0005886">
    <property type="term" value="C:plasma membrane"/>
    <property type="evidence" value="ECO:0007669"/>
    <property type="project" value="UniProtKB-SubCell"/>
</dbReference>
<accession>A0A3P1CDS7</accession>
<keyword evidence="4 6" id="KW-1133">Transmembrane helix</keyword>
<dbReference type="Pfam" id="PF12704">
    <property type="entry name" value="MacB_PCD"/>
    <property type="match status" value="1"/>
</dbReference>
<feature type="transmembrane region" description="Helical" evidence="6">
    <location>
        <begin position="402"/>
        <end position="429"/>
    </location>
</feature>
<feature type="transmembrane region" description="Helical" evidence="6">
    <location>
        <begin position="833"/>
        <end position="854"/>
    </location>
</feature>
<dbReference type="NCBIfam" id="NF038404">
    <property type="entry name" value="perm_prefix_2"/>
    <property type="match status" value="1"/>
</dbReference>
<evidence type="ECO:0000256" key="6">
    <source>
        <dbReference type="SAM" id="Phobius"/>
    </source>
</evidence>
<gene>
    <name evidence="9" type="ORF">EHT87_23560</name>
</gene>
<keyword evidence="5 6" id="KW-0472">Membrane</keyword>
<evidence type="ECO:0000256" key="1">
    <source>
        <dbReference type="ARBA" id="ARBA00004651"/>
    </source>
</evidence>
<evidence type="ECO:0000256" key="2">
    <source>
        <dbReference type="ARBA" id="ARBA00022475"/>
    </source>
</evidence>
<feature type="transmembrane region" description="Helical" evidence="6">
    <location>
        <begin position="494"/>
        <end position="518"/>
    </location>
</feature>
<name>A0A3P1CDS7_9BACT</name>
<feature type="transmembrane region" description="Helical" evidence="6">
    <location>
        <begin position="355"/>
        <end position="377"/>
    </location>
</feature>
<feature type="domain" description="MacB-like periplasmic core" evidence="8">
    <location>
        <begin position="97"/>
        <end position="313"/>
    </location>
</feature>
<dbReference type="Proteomes" id="UP000274271">
    <property type="component" value="Unassembled WGS sequence"/>
</dbReference>
<comment type="caution">
    <text evidence="9">The sequence shown here is derived from an EMBL/GenBank/DDBJ whole genome shotgun (WGS) entry which is preliminary data.</text>
</comment>